<accession>A0A921K1M9</accession>
<dbReference type="EMBL" id="DYXG01000113">
    <property type="protein sequence ID" value="HJE98213.1"/>
    <property type="molecule type" value="Genomic_DNA"/>
</dbReference>
<gene>
    <name evidence="1" type="ORF">K8V00_11410</name>
</gene>
<organism evidence="1 2">
    <name type="scientific">Ligilactobacillus acidipiscis</name>
    <dbReference type="NCBI Taxonomy" id="89059"/>
    <lineage>
        <taxon>Bacteria</taxon>
        <taxon>Bacillati</taxon>
        <taxon>Bacillota</taxon>
        <taxon>Bacilli</taxon>
        <taxon>Lactobacillales</taxon>
        <taxon>Lactobacillaceae</taxon>
        <taxon>Ligilactobacillus</taxon>
    </lineage>
</organism>
<evidence type="ECO:0000313" key="2">
    <source>
        <dbReference type="Proteomes" id="UP000707535"/>
    </source>
</evidence>
<reference evidence="1" key="1">
    <citation type="journal article" date="2021" name="PeerJ">
        <title>Extensive microbial diversity within the chicken gut microbiome revealed by metagenomics and culture.</title>
        <authorList>
            <person name="Gilroy R."/>
            <person name="Ravi A."/>
            <person name="Getino M."/>
            <person name="Pursley I."/>
            <person name="Horton D.L."/>
            <person name="Alikhan N.F."/>
            <person name="Baker D."/>
            <person name="Gharbi K."/>
            <person name="Hall N."/>
            <person name="Watson M."/>
            <person name="Adriaenssens E.M."/>
            <person name="Foster-Nyarko E."/>
            <person name="Jarju S."/>
            <person name="Secka A."/>
            <person name="Antonio M."/>
            <person name="Oren A."/>
            <person name="Chaudhuri R.R."/>
            <person name="La Ragione R."/>
            <person name="Hildebrand F."/>
            <person name="Pallen M.J."/>
        </authorList>
    </citation>
    <scope>NUCLEOTIDE SEQUENCE</scope>
    <source>
        <strain evidence="1">CHK174-6876</strain>
    </source>
</reference>
<proteinExistence type="predicted"/>
<reference evidence="1" key="2">
    <citation type="submission" date="2021-09" db="EMBL/GenBank/DDBJ databases">
        <authorList>
            <person name="Gilroy R."/>
        </authorList>
    </citation>
    <scope>NUCLEOTIDE SEQUENCE</scope>
    <source>
        <strain evidence="1">CHK174-6876</strain>
    </source>
</reference>
<evidence type="ECO:0000313" key="1">
    <source>
        <dbReference type="EMBL" id="HJE98213.1"/>
    </source>
</evidence>
<dbReference type="AlphaFoldDB" id="A0A921K1M9"/>
<name>A0A921K1M9_9LACO</name>
<protein>
    <submittedName>
        <fullName evidence="1">Uncharacterized protein</fullName>
    </submittedName>
</protein>
<sequence>MDWKTTDAIENEFFKLNPIMERLHDIEVRMTHNNADIGALTKELNRTLYKLEDQQGVIFNMIDQQRNK</sequence>
<dbReference type="Proteomes" id="UP000707535">
    <property type="component" value="Unassembled WGS sequence"/>
</dbReference>
<comment type="caution">
    <text evidence="1">The sequence shown here is derived from an EMBL/GenBank/DDBJ whole genome shotgun (WGS) entry which is preliminary data.</text>
</comment>